<evidence type="ECO:0000256" key="2">
    <source>
        <dbReference type="SAM" id="SignalP"/>
    </source>
</evidence>
<accession>A0A5C1ALC6</accession>
<reference evidence="5" key="1">
    <citation type="submission" date="2019-08" db="EMBL/GenBank/DDBJ databases">
        <title>Limnoglobus roseus gen. nov., sp. nov., a novel freshwater planctomycete with a giant genome from the family Gemmataceae.</title>
        <authorList>
            <person name="Kulichevskaya I.S."/>
            <person name="Naumoff D.G."/>
            <person name="Miroshnikov K."/>
            <person name="Ivanova A."/>
            <person name="Philippov D.A."/>
            <person name="Hakobyan A."/>
            <person name="Rijpstra I.C."/>
            <person name="Sinninghe Damste J.S."/>
            <person name="Liesack W."/>
            <person name="Dedysh S.N."/>
        </authorList>
    </citation>
    <scope>NUCLEOTIDE SEQUENCE [LARGE SCALE GENOMIC DNA]</scope>
    <source>
        <strain evidence="5">PX52</strain>
    </source>
</reference>
<dbReference type="KEGG" id="lrs:PX52LOC_05008"/>
<dbReference type="AlphaFoldDB" id="A0A5C1ALC6"/>
<dbReference type="InterPro" id="IPR013424">
    <property type="entry name" value="Ice-binding_C"/>
</dbReference>
<organism evidence="4 5">
    <name type="scientific">Limnoglobus roseus</name>
    <dbReference type="NCBI Taxonomy" id="2598579"/>
    <lineage>
        <taxon>Bacteria</taxon>
        <taxon>Pseudomonadati</taxon>
        <taxon>Planctomycetota</taxon>
        <taxon>Planctomycetia</taxon>
        <taxon>Gemmatales</taxon>
        <taxon>Gemmataceae</taxon>
        <taxon>Limnoglobus</taxon>
    </lineage>
</organism>
<keyword evidence="5" id="KW-1185">Reference proteome</keyword>
<evidence type="ECO:0000256" key="1">
    <source>
        <dbReference type="SAM" id="MobiDB-lite"/>
    </source>
</evidence>
<feature type="chain" id="PRO_5022801322" evidence="2">
    <location>
        <begin position="25"/>
        <end position="198"/>
    </location>
</feature>
<dbReference type="Pfam" id="PF07589">
    <property type="entry name" value="PEP-CTERM"/>
    <property type="match status" value="1"/>
</dbReference>
<feature type="region of interest" description="Disordered" evidence="1">
    <location>
        <begin position="145"/>
        <end position="171"/>
    </location>
</feature>
<gene>
    <name evidence="4" type="ORF">PX52LOC_05008</name>
</gene>
<feature type="domain" description="Ice-binding protein C-terminal" evidence="3">
    <location>
        <begin position="172"/>
        <end position="195"/>
    </location>
</feature>
<dbReference type="OrthoDB" id="286009at2"/>
<evidence type="ECO:0000313" key="4">
    <source>
        <dbReference type="EMBL" id="QEL17994.1"/>
    </source>
</evidence>
<name>A0A5C1ALC6_9BACT</name>
<dbReference type="EMBL" id="CP042425">
    <property type="protein sequence ID" value="QEL17994.1"/>
    <property type="molecule type" value="Genomic_DNA"/>
</dbReference>
<sequence>MQLRKWFSKLFLAAAATLAANATATAGLLPVSVTVLPEADNFRWTYAIVLPTDSKLQSGNYFTIYDFQGYVPGGESAPDGWTFSASKVGPTPNLLKPNDDPDLYNLTWKYTGDTIPSGQIGLGNFWAFSTIQDVASDSFTAQTNRTSDGLVDNNITETDVPKGTAPVDPTLTPEPTTLVLAGLGLPLLGLARVRRKKA</sequence>
<evidence type="ECO:0000313" key="5">
    <source>
        <dbReference type="Proteomes" id="UP000324974"/>
    </source>
</evidence>
<dbReference type="NCBIfam" id="TIGR02595">
    <property type="entry name" value="PEP_CTERM"/>
    <property type="match status" value="1"/>
</dbReference>
<keyword evidence="2" id="KW-0732">Signal</keyword>
<dbReference type="RefSeq" id="WP_149112537.1">
    <property type="nucleotide sequence ID" value="NZ_CP042425.1"/>
</dbReference>
<feature type="signal peptide" evidence="2">
    <location>
        <begin position="1"/>
        <end position="24"/>
    </location>
</feature>
<proteinExistence type="predicted"/>
<protein>
    <submittedName>
        <fullName evidence="4">PEP-CTERM sorting domain-containing protein</fullName>
    </submittedName>
</protein>
<feature type="compositionally biased region" description="Polar residues" evidence="1">
    <location>
        <begin position="145"/>
        <end position="157"/>
    </location>
</feature>
<dbReference type="Proteomes" id="UP000324974">
    <property type="component" value="Chromosome"/>
</dbReference>
<evidence type="ECO:0000259" key="3">
    <source>
        <dbReference type="Pfam" id="PF07589"/>
    </source>
</evidence>